<evidence type="ECO:0000256" key="3">
    <source>
        <dbReference type="ARBA" id="ARBA00020776"/>
    </source>
</evidence>
<feature type="region of interest" description="Disordered" evidence="6">
    <location>
        <begin position="1"/>
        <end position="24"/>
    </location>
</feature>
<keyword evidence="4" id="KW-0547">Nucleotide-binding</keyword>
<dbReference type="InterPro" id="IPR021886">
    <property type="entry name" value="MgsA_C"/>
</dbReference>
<evidence type="ECO:0000256" key="6">
    <source>
        <dbReference type="SAM" id="MobiDB-lite"/>
    </source>
</evidence>
<keyword evidence="9" id="KW-1185">Reference proteome</keyword>
<gene>
    <name evidence="8" type="ORF">DAY19_02020</name>
</gene>
<dbReference type="CDD" id="cd18139">
    <property type="entry name" value="HLD_clamp_RarA"/>
    <property type="match status" value="1"/>
</dbReference>
<dbReference type="Gene3D" id="3.40.50.300">
    <property type="entry name" value="P-loop containing nucleotide triphosphate hydrolases"/>
    <property type="match status" value="1"/>
</dbReference>
<evidence type="ECO:0000313" key="8">
    <source>
        <dbReference type="EMBL" id="RZF22571.1"/>
    </source>
</evidence>
<comment type="function">
    <text evidence="1">DNA-dependent ATPase that plays important roles in cellular responses to stalled DNA replication processes.</text>
</comment>
<keyword evidence="5" id="KW-0067">ATP-binding</keyword>
<dbReference type="InterPro" id="IPR008921">
    <property type="entry name" value="DNA_pol3_clamp-load_cplx_C"/>
</dbReference>
<evidence type="ECO:0000313" key="9">
    <source>
        <dbReference type="Proteomes" id="UP000443582"/>
    </source>
</evidence>
<evidence type="ECO:0000256" key="1">
    <source>
        <dbReference type="ARBA" id="ARBA00002393"/>
    </source>
</evidence>
<organism evidence="8 9">
    <name type="scientific">Halobacteriovorax vibrionivorans</name>
    <dbReference type="NCBI Taxonomy" id="2152716"/>
    <lineage>
        <taxon>Bacteria</taxon>
        <taxon>Pseudomonadati</taxon>
        <taxon>Bdellovibrionota</taxon>
        <taxon>Bacteriovoracia</taxon>
        <taxon>Bacteriovoracales</taxon>
        <taxon>Halobacteriovoraceae</taxon>
        <taxon>Halobacteriovorax</taxon>
    </lineage>
</organism>
<dbReference type="InterPro" id="IPR003593">
    <property type="entry name" value="AAA+_ATPase"/>
</dbReference>
<evidence type="ECO:0000259" key="7">
    <source>
        <dbReference type="SMART" id="SM00382"/>
    </source>
</evidence>
<dbReference type="InterPro" id="IPR051314">
    <property type="entry name" value="AAA_ATPase_RarA/MGS1/WRNIP1"/>
</dbReference>
<evidence type="ECO:0000256" key="4">
    <source>
        <dbReference type="ARBA" id="ARBA00022741"/>
    </source>
</evidence>
<dbReference type="Pfam" id="PF16193">
    <property type="entry name" value="AAA_assoc_2"/>
    <property type="match status" value="1"/>
</dbReference>
<evidence type="ECO:0000256" key="5">
    <source>
        <dbReference type="ARBA" id="ARBA00022840"/>
    </source>
</evidence>
<dbReference type="Proteomes" id="UP000443582">
    <property type="component" value="Unassembled WGS sequence"/>
</dbReference>
<dbReference type="Gene3D" id="1.10.8.60">
    <property type="match status" value="1"/>
</dbReference>
<dbReference type="Pfam" id="PF00004">
    <property type="entry name" value="AAA"/>
    <property type="match status" value="1"/>
</dbReference>
<dbReference type="SMART" id="SM00382">
    <property type="entry name" value="AAA"/>
    <property type="match status" value="1"/>
</dbReference>
<dbReference type="PANTHER" id="PTHR13779:SF7">
    <property type="entry name" value="ATPASE WRNIP1"/>
    <property type="match status" value="1"/>
</dbReference>
<dbReference type="SUPFAM" id="SSF48019">
    <property type="entry name" value="post-AAA+ oligomerization domain-like"/>
    <property type="match status" value="1"/>
</dbReference>
<dbReference type="Pfam" id="PF12002">
    <property type="entry name" value="MgsA_C"/>
    <property type="match status" value="1"/>
</dbReference>
<dbReference type="InterPro" id="IPR027417">
    <property type="entry name" value="P-loop_NTPase"/>
</dbReference>
<dbReference type="EMBL" id="QDKL01000001">
    <property type="protein sequence ID" value="RZF22571.1"/>
    <property type="molecule type" value="Genomic_DNA"/>
</dbReference>
<reference evidence="9" key="1">
    <citation type="journal article" date="2019" name="Int. J. Syst. Evol. Microbiol.">
        <title>Halobacteriovorax valvorus sp. nov., a novel prokaryotic predator isolated from coastal seawater of China.</title>
        <authorList>
            <person name="Chen M.-X."/>
        </authorList>
    </citation>
    <scope>NUCLEOTIDE SEQUENCE [LARGE SCALE GENOMIC DNA]</scope>
    <source>
        <strain evidence="9">BL9</strain>
    </source>
</reference>
<proteinExistence type="inferred from homology"/>
<comment type="similarity">
    <text evidence="2">Belongs to the AAA ATPase family. RarA/MGS1/WRNIP1 subfamily.</text>
</comment>
<dbReference type="Gene3D" id="1.20.272.10">
    <property type="match status" value="1"/>
</dbReference>
<dbReference type="SUPFAM" id="SSF52540">
    <property type="entry name" value="P-loop containing nucleoside triphosphate hydrolases"/>
    <property type="match status" value="1"/>
</dbReference>
<dbReference type="CDD" id="cd00009">
    <property type="entry name" value="AAA"/>
    <property type="match status" value="1"/>
</dbReference>
<dbReference type="InterPro" id="IPR032423">
    <property type="entry name" value="AAA_assoc_2"/>
</dbReference>
<dbReference type="RefSeq" id="WP_114705516.1">
    <property type="nucleotide sequence ID" value="NZ_QDKL01000001.1"/>
</dbReference>
<dbReference type="Gene3D" id="1.10.3710.10">
    <property type="entry name" value="DNA polymerase III clamp loader subunits, C-terminal domain"/>
    <property type="match status" value="1"/>
</dbReference>
<sequence length="412" mass="46300">MQQGLFNAPDSKSTPLAHQVRPESRQDYEGFDALAKRFPFLRGENIPSLIIWGPPGSGKTTLAKVLGHEINANFYEFSAVLSGVADLKKLIHKAQEESQDYQRKSIIFIDEIHRFNKAQQDALLPHVEQGSFILIGATTENPRRSVNRALLSRMKIIELKSFSTEKIRSLITKTVEKLERKLSKEHLDLICDYANGDARIALGSLEVIYSLDEDVDFETVKNIIKENSRNFDAGGDRHYDVISAFIKSMRGSDPNSAILWLAVMLDGGEDPVFIARRLVIFASEDVGNADLNALTVATNALHVVQNIGMPEARITLAQATTYLASTVKSNAAYMAINEALAYVEDSQTIEVPEHLKNFPDKYHKVKYQYPHSFDGSFVRQQYSPEGTPKFYHPKEIGVENNIKKRLSELWGD</sequence>
<dbReference type="PANTHER" id="PTHR13779">
    <property type="entry name" value="WERNER HELICASE-INTERACTING PROTEIN 1 FAMILY MEMBER"/>
    <property type="match status" value="1"/>
</dbReference>
<comment type="caution">
    <text evidence="8">The sequence shown here is derived from an EMBL/GenBank/DDBJ whole genome shotgun (WGS) entry which is preliminary data.</text>
</comment>
<name>A0ABY0IHZ9_9BACT</name>
<protein>
    <recommendedName>
        <fullName evidence="3">Replication-associated recombination protein A</fullName>
    </recommendedName>
</protein>
<evidence type="ECO:0000256" key="2">
    <source>
        <dbReference type="ARBA" id="ARBA00008959"/>
    </source>
</evidence>
<feature type="compositionally biased region" description="Polar residues" evidence="6">
    <location>
        <begin position="1"/>
        <end position="16"/>
    </location>
</feature>
<accession>A0ABY0IHZ9</accession>
<feature type="domain" description="AAA+ ATPase" evidence="7">
    <location>
        <begin position="45"/>
        <end position="161"/>
    </location>
</feature>
<dbReference type="InterPro" id="IPR003959">
    <property type="entry name" value="ATPase_AAA_core"/>
</dbReference>